<organism evidence="3 4">
    <name type="scientific">Heliorestis acidaminivorans</name>
    <dbReference type="NCBI Taxonomy" id="553427"/>
    <lineage>
        <taxon>Bacteria</taxon>
        <taxon>Bacillati</taxon>
        <taxon>Bacillota</taxon>
        <taxon>Clostridia</taxon>
        <taxon>Eubacteriales</taxon>
        <taxon>Heliobacteriaceae</taxon>
        <taxon>Heliorestis</taxon>
    </lineage>
</organism>
<evidence type="ECO:0000313" key="4">
    <source>
        <dbReference type="Proteomes" id="UP000468766"/>
    </source>
</evidence>
<dbReference type="InterPro" id="IPR036390">
    <property type="entry name" value="WH_DNA-bd_sf"/>
</dbReference>
<evidence type="ECO:0000259" key="2">
    <source>
        <dbReference type="Pfam" id="PF10400"/>
    </source>
</evidence>
<sequence>MTWNKVRHKGEELLKGQDVILGMLIDKPRTGYEIKREFENLFPDFFVATFGTIYPTLNKMEKEAYITREIVQQEGKPNKNVYAITEKGRELFYAYLDSPLEPKSIRYDFIMRLFFGHHSSQEQLLQLIDEEMLTVEEGINRLHNILQDKEKKWHPVQELCWHIGLEHHEAFLQSLKKIKDKIKNEND</sequence>
<evidence type="ECO:0000313" key="3">
    <source>
        <dbReference type="EMBL" id="KAB2953286.1"/>
    </source>
</evidence>
<dbReference type="Gene3D" id="6.10.140.1570">
    <property type="match status" value="1"/>
</dbReference>
<keyword evidence="4" id="KW-1185">Reference proteome</keyword>
<proteinExistence type="predicted"/>
<dbReference type="OrthoDB" id="8595425at2"/>
<dbReference type="SUPFAM" id="SSF46785">
    <property type="entry name" value="Winged helix' DNA-binding domain"/>
    <property type="match status" value="1"/>
</dbReference>
<feature type="domain" description="Transcription regulator PadR C-terminal" evidence="2">
    <location>
        <begin position="105"/>
        <end position="173"/>
    </location>
</feature>
<dbReference type="Proteomes" id="UP000468766">
    <property type="component" value="Unassembled WGS sequence"/>
</dbReference>
<protein>
    <submittedName>
        <fullName evidence="3">PadR family transcriptional regulator</fullName>
    </submittedName>
</protein>
<dbReference type="InterPro" id="IPR018309">
    <property type="entry name" value="Tscrpt_reg_PadR_C"/>
</dbReference>
<accession>A0A6I0F0A5</accession>
<dbReference type="Pfam" id="PF10400">
    <property type="entry name" value="Vir_act_alpha_C"/>
    <property type="match status" value="1"/>
</dbReference>
<dbReference type="Gene3D" id="1.10.10.10">
    <property type="entry name" value="Winged helix-like DNA-binding domain superfamily/Winged helix DNA-binding domain"/>
    <property type="match status" value="1"/>
</dbReference>
<gene>
    <name evidence="3" type="ORF">F9B85_05075</name>
</gene>
<dbReference type="Pfam" id="PF03551">
    <property type="entry name" value="PadR"/>
    <property type="match status" value="1"/>
</dbReference>
<reference evidence="3 4" key="1">
    <citation type="submission" date="2019-10" db="EMBL/GenBank/DDBJ databases">
        <title>Whole-genome sequence of the extremophile Heliorestis acidaminivorans DSM 24790.</title>
        <authorList>
            <person name="Kyndt J.A."/>
            <person name="Meyer T.E."/>
        </authorList>
    </citation>
    <scope>NUCLEOTIDE SEQUENCE [LARGE SCALE GENOMIC DNA]</scope>
    <source>
        <strain evidence="3 4">DSM 24790</strain>
    </source>
</reference>
<dbReference type="EMBL" id="WBXO01000003">
    <property type="protein sequence ID" value="KAB2953286.1"/>
    <property type="molecule type" value="Genomic_DNA"/>
</dbReference>
<dbReference type="PANTHER" id="PTHR43252:SF6">
    <property type="entry name" value="NEGATIVE TRANSCRIPTION REGULATOR PADR"/>
    <property type="match status" value="1"/>
</dbReference>
<name>A0A6I0F0A5_9FIRM</name>
<dbReference type="AlphaFoldDB" id="A0A6I0F0A5"/>
<dbReference type="PANTHER" id="PTHR43252">
    <property type="entry name" value="TRANSCRIPTIONAL REGULATOR YQJI"/>
    <property type="match status" value="1"/>
</dbReference>
<feature type="domain" description="Transcription regulator PadR N-terminal" evidence="1">
    <location>
        <begin position="20"/>
        <end position="91"/>
    </location>
</feature>
<evidence type="ECO:0000259" key="1">
    <source>
        <dbReference type="Pfam" id="PF03551"/>
    </source>
</evidence>
<comment type="caution">
    <text evidence="3">The sequence shown here is derived from an EMBL/GenBank/DDBJ whole genome shotgun (WGS) entry which is preliminary data.</text>
</comment>
<dbReference type="InterPro" id="IPR005149">
    <property type="entry name" value="Tscrpt_reg_PadR_N"/>
</dbReference>
<dbReference type="InterPro" id="IPR036388">
    <property type="entry name" value="WH-like_DNA-bd_sf"/>
</dbReference>